<sequence length="563" mass="62251">MTPRLESGPKMMNTATKLLSAWVLALGALVFLSTVYGVVHFYSPIPWWDEWDGYIGFYRNVTTGYLGGWWIPHMEHRILFPRILFWLDICWFGGQHYFLFFAQQAMQVAMVLILWREYARGKSLKAPWAWIVGLPLALLFSWVQSETFKWGFEVQVVAVYFFAFWAAAQFSRLDQPRVSHVAAALVLACFAEISMGNGMLAFAMLLGQGVVARRPARELLLVLVVGALMWTVYFIGFTKPPEPHLSLSARELATNYVQFFLAFLGNPLAFVQSSLLVCMIAGGLTLAVAAWLVLYLYIKREITPYRLFLIGGLGFIVLTDLAAMSGRAIGGAGAATASRYTTGPLLAWVLLSFLAFDTLKSALRRQLVVLATAAIATVMVTYQHHVRDDSSYLYNWKLAALSHKIGLDHPDLDGLLFPPDAHDHFVSLADFAASQNVALYGKGWLRDAGSITYRPDGRDDTWCEGAVEAMSTDSVGLVAKGWALSKDGAHDLLVVLTDRDGNIVGYGVTGEDRRDIAKTHGGGARTSGWTGFTKRVDGPVVAYAYRDKKFCLLGTQDAAHPSS</sequence>
<keyword evidence="3" id="KW-1185">Reference proteome</keyword>
<name>A0ABN7KNQ7_9BURK</name>
<feature type="transmembrane region" description="Helical" evidence="1">
    <location>
        <begin position="126"/>
        <end position="143"/>
    </location>
</feature>
<feature type="transmembrane region" description="Helical" evidence="1">
    <location>
        <begin position="53"/>
        <end position="71"/>
    </location>
</feature>
<reference evidence="2 3" key="1">
    <citation type="submission" date="2021-02" db="EMBL/GenBank/DDBJ databases">
        <authorList>
            <person name="Vanwijnsberghe S."/>
        </authorList>
    </citation>
    <scope>NUCLEOTIDE SEQUENCE [LARGE SCALE GENOMIC DNA]</scope>
    <source>
        <strain evidence="2 3">R-69776</strain>
    </source>
</reference>
<keyword evidence="1" id="KW-0812">Transmembrane</keyword>
<keyword evidence="1" id="KW-0472">Membrane</keyword>
<feature type="transmembrane region" description="Helical" evidence="1">
    <location>
        <begin position="337"/>
        <end position="355"/>
    </location>
</feature>
<feature type="transmembrane region" description="Helical" evidence="1">
    <location>
        <begin position="150"/>
        <end position="168"/>
    </location>
</feature>
<proteinExistence type="predicted"/>
<feature type="transmembrane region" description="Helical" evidence="1">
    <location>
        <begin position="367"/>
        <end position="385"/>
    </location>
</feature>
<dbReference type="EMBL" id="CAJNBH010000002">
    <property type="protein sequence ID" value="CAE6702771.1"/>
    <property type="molecule type" value="Genomic_DNA"/>
</dbReference>
<feature type="transmembrane region" description="Helical" evidence="1">
    <location>
        <begin position="305"/>
        <end position="325"/>
    </location>
</feature>
<gene>
    <name evidence="2" type="ORF">R69776_00714</name>
</gene>
<feature type="transmembrane region" description="Helical" evidence="1">
    <location>
        <begin position="83"/>
        <end position="106"/>
    </location>
</feature>
<comment type="caution">
    <text evidence="2">The sequence shown here is derived from an EMBL/GenBank/DDBJ whole genome shotgun (WGS) entry which is preliminary data.</text>
</comment>
<feature type="transmembrane region" description="Helical" evidence="1">
    <location>
        <begin position="219"/>
        <end position="237"/>
    </location>
</feature>
<protein>
    <recommendedName>
        <fullName evidence="4">Transmembrane protein</fullName>
    </recommendedName>
</protein>
<feature type="transmembrane region" description="Helical" evidence="1">
    <location>
        <begin position="180"/>
        <end position="207"/>
    </location>
</feature>
<accession>A0ABN7KNQ7</accession>
<evidence type="ECO:0008006" key="4">
    <source>
        <dbReference type="Google" id="ProtNLM"/>
    </source>
</evidence>
<evidence type="ECO:0000313" key="2">
    <source>
        <dbReference type="EMBL" id="CAE6702771.1"/>
    </source>
</evidence>
<evidence type="ECO:0000313" key="3">
    <source>
        <dbReference type="Proteomes" id="UP000673821"/>
    </source>
</evidence>
<feature type="transmembrane region" description="Helical" evidence="1">
    <location>
        <begin position="274"/>
        <end position="298"/>
    </location>
</feature>
<organism evidence="2 3">
    <name type="scientific">Paraburkholderia nemoris</name>
    <dbReference type="NCBI Taxonomy" id="2793076"/>
    <lineage>
        <taxon>Bacteria</taxon>
        <taxon>Pseudomonadati</taxon>
        <taxon>Pseudomonadota</taxon>
        <taxon>Betaproteobacteria</taxon>
        <taxon>Burkholderiales</taxon>
        <taxon>Burkholderiaceae</taxon>
        <taxon>Paraburkholderia</taxon>
    </lineage>
</organism>
<dbReference type="Proteomes" id="UP000673821">
    <property type="component" value="Unassembled WGS sequence"/>
</dbReference>
<evidence type="ECO:0000256" key="1">
    <source>
        <dbReference type="SAM" id="Phobius"/>
    </source>
</evidence>
<keyword evidence="1" id="KW-1133">Transmembrane helix</keyword>